<name>A0A841HSZ1_9GAMM</name>
<sequence length="260" mass="30633">MALVAPWPSIFAFDFGRYLVAAAIVSGVIAAMPQRFLDLRRIRARLPKLKQRRREFRHSVSTALVFSIIGMGIYYGVEFGIFRVYSEIAEYGWLYGMASLVLIVAAHDAYFYWMHRWMHRPSMFRRVHRTHHLSVAPTQWAAYSFSIREALAQAAFLPAYLLIVPTHEIVLFMWMAHQILRNVVGHCGIELVPKAWLATWWGRWITTTLHHDMHHEHGRCNYGLYFTWWDHWCGTEHPEYSRRMKELIAVLDRATDVQSW</sequence>
<keyword evidence="8" id="KW-1185">Reference proteome</keyword>
<evidence type="ECO:0000256" key="3">
    <source>
        <dbReference type="ARBA" id="ARBA00022989"/>
    </source>
</evidence>
<dbReference type="RefSeq" id="WP_184334355.1">
    <property type="nucleotide sequence ID" value="NZ_JACHHZ010000004.1"/>
</dbReference>
<dbReference type="InterPro" id="IPR006694">
    <property type="entry name" value="Fatty_acid_hydroxylase"/>
</dbReference>
<evidence type="ECO:0000259" key="6">
    <source>
        <dbReference type="Pfam" id="PF04116"/>
    </source>
</evidence>
<dbReference type="InterPro" id="IPR050307">
    <property type="entry name" value="Sterol_Desaturase_Related"/>
</dbReference>
<dbReference type="GO" id="GO:0008610">
    <property type="term" value="P:lipid biosynthetic process"/>
    <property type="evidence" value="ECO:0007669"/>
    <property type="project" value="InterPro"/>
</dbReference>
<evidence type="ECO:0000313" key="7">
    <source>
        <dbReference type="EMBL" id="MBB6094975.1"/>
    </source>
</evidence>
<dbReference type="Pfam" id="PF04116">
    <property type="entry name" value="FA_hydroxylase"/>
    <property type="match status" value="1"/>
</dbReference>
<feature type="transmembrane region" description="Helical" evidence="5">
    <location>
        <begin position="58"/>
        <end position="77"/>
    </location>
</feature>
<reference evidence="7 8" key="1">
    <citation type="submission" date="2020-08" db="EMBL/GenBank/DDBJ databases">
        <title>Genomic Encyclopedia of Type Strains, Phase IV (KMG-IV): sequencing the most valuable type-strain genomes for metagenomic binning, comparative biology and taxonomic classification.</title>
        <authorList>
            <person name="Goeker M."/>
        </authorList>
    </citation>
    <scope>NUCLEOTIDE SEQUENCE [LARGE SCALE GENOMIC DNA]</scope>
    <source>
        <strain evidence="7 8">DSM 26723</strain>
    </source>
</reference>
<evidence type="ECO:0000256" key="2">
    <source>
        <dbReference type="ARBA" id="ARBA00022692"/>
    </source>
</evidence>
<dbReference type="GO" id="GO:0005506">
    <property type="term" value="F:iron ion binding"/>
    <property type="evidence" value="ECO:0007669"/>
    <property type="project" value="InterPro"/>
</dbReference>
<dbReference type="GO" id="GO:0016491">
    <property type="term" value="F:oxidoreductase activity"/>
    <property type="evidence" value="ECO:0007669"/>
    <property type="project" value="InterPro"/>
</dbReference>
<proteinExistence type="predicted"/>
<feature type="domain" description="Fatty acid hydroxylase" evidence="6">
    <location>
        <begin position="101"/>
        <end position="235"/>
    </location>
</feature>
<keyword evidence="3 5" id="KW-1133">Transmembrane helix</keyword>
<feature type="transmembrane region" description="Helical" evidence="5">
    <location>
        <begin position="15"/>
        <end position="37"/>
    </location>
</feature>
<dbReference type="Proteomes" id="UP000588068">
    <property type="component" value="Unassembled WGS sequence"/>
</dbReference>
<accession>A0A841HSZ1</accession>
<keyword evidence="4 5" id="KW-0472">Membrane</keyword>
<comment type="caution">
    <text evidence="7">The sequence shown here is derived from an EMBL/GenBank/DDBJ whole genome shotgun (WGS) entry which is preliminary data.</text>
</comment>
<dbReference type="PANTHER" id="PTHR11863">
    <property type="entry name" value="STEROL DESATURASE"/>
    <property type="match status" value="1"/>
</dbReference>
<dbReference type="GO" id="GO:0016020">
    <property type="term" value="C:membrane"/>
    <property type="evidence" value="ECO:0007669"/>
    <property type="project" value="UniProtKB-SubCell"/>
</dbReference>
<feature type="transmembrane region" description="Helical" evidence="5">
    <location>
        <begin position="92"/>
        <end position="113"/>
    </location>
</feature>
<dbReference type="EMBL" id="JACHHZ010000004">
    <property type="protein sequence ID" value="MBB6094975.1"/>
    <property type="molecule type" value="Genomic_DNA"/>
</dbReference>
<gene>
    <name evidence="7" type="ORF">HNQ60_003862</name>
</gene>
<dbReference type="AlphaFoldDB" id="A0A841HSZ1"/>
<keyword evidence="2 5" id="KW-0812">Transmembrane</keyword>
<comment type="subcellular location">
    <subcellularLocation>
        <location evidence="1">Membrane</location>
    </subcellularLocation>
</comment>
<evidence type="ECO:0000313" key="8">
    <source>
        <dbReference type="Proteomes" id="UP000588068"/>
    </source>
</evidence>
<evidence type="ECO:0000256" key="4">
    <source>
        <dbReference type="ARBA" id="ARBA00023136"/>
    </source>
</evidence>
<protein>
    <submittedName>
        <fullName evidence="7">Sterol desaturase/sphingolipid hydroxylase (Fatty acid hydroxylase superfamily)</fullName>
    </submittedName>
</protein>
<evidence type="ECO:0000256" key="5">
    <source>
        <dbReference type="SAM" id="Phobius"/>
    </source>
</evidence>
<evidence type="ECO:0000256" key="1">
    <source>
        <dbReference type="ARBA" id="ARBA00004370"/>
    </source>
</evidence>
<organism evidence="7 8">
    <name type="scientific">Povalibacter uvarum</name>
    <dbReference type="NCBI Taxonomy" id="732238"/>
    <lineage>
        <taxon>Bacteria</taxon>
        <taxon>Pseudomonadati</taxon>
        <taxon>Pseudomonadota</taxon>
        <taxon>Gammaproteobacteria</taxon>
        <taxon>Steroidobacterales</taxon>
        <taxon>Steroidobacteraceae</taxon>
        <taxon>Povalibacter</taxon>
    </lineage>
</organism>